<comment type="caution">
    <text evidence="1">The sequence shown here is derived from an EMBL/GenBank/DDBJ whole genome shotgun (WGS) entry which is preliminary data.</text>
</comment>
<organism evidence="1 2">
    <name type="scientific">Myriangium duriaei CBS 260.36</name>
    <dbReference type="NCBI Taxonomy" id="1168546"/>
    <lineage>
        <taxon>Eukaryota</taxon>
        <taxon>Fungi</taxon>
        <taxon>Dikarya</taxon>
        <taxon>Ascomycota</taxon>
        <taxon>Pezizomycotina</taxon>
        <taxon>Dothideomycetes</taxon>
        <taxon>Dothideomycetidae</taxon>
        <taxon>Myriangiales</taxon>
        <taxon>Myriangiaceae</taxon>
        <taxon>Myriangium</taxon>
    </lineage>
</organism>
<reference evidence="1" key="1">
    <citation type="journal article" date="2020" name="Stud. Mycol.">
        <title>101 Dothideomycetes genomes: a test case for predicting lifestyles and emergence of pathogens.</title>
        <authorList>
            <person name="Haridas S."/>
            <person name="Albert R."/>
            <person name="Binder M."/>
            <person name="Bloem J."/>
            <person name="Labutti K."/>
            <person name="Salamov A."/>
            <person name="Andreopoulos B."/>
            <person name="Baker S."/>
            <person name="Barry K."/>
            <person name="Bills G."/>
            <person name="Bluhm B."/>
            <person name="Cannon C."/>
            <person name="Castanera R."/>
            <person name="Culley D."/>
            <person name="Daum C."/>
            <person name="Ezra D."/>
            <person name="Gonzalez J."/>
            <person name="Henrissat B."/>
            <person name="Kuo A."/>
            <person name="Liang C."/>
            <person name="Lipzen A."/>
            <person name="Lutzoni F."/>
            <person name="Magnuson J."/>
            <person name="Mondo S."/>
            <person name="Nolan M."/>
            <person name="Ohm R."/>
            <person name="Pangilinan J."/>
            <person name="Park H.-J."/>
            <person name="Ramirez L."/>
            <person name="Alfaro M."/>
            <person name="Sun H."/>
            <person name="Tritt A."/>
            <person name="Yoshinaga Y."/>
            <person name="Zwiers L.-H."/>
            <person name="Turgeon B."/>
            <person name="Goodwin S."/>
            <person name="Spatafora J."/>
            <person name="Crous P."/>
            <person name="Grigoriev I."/>
        </authorList>
    </citation>
    <scope>NUCLEOTIDE SEQUENCE</scope>
    <source>
        <strain evidence="1">CBS 260.36</strain>
    </source>
</reference>
<keyword evidence="2" id="KW-1185">Reference proteome</keyword>
<proteinExistence type="predicted"/>
<dbReference type="AlphaFoldDB" id="A0A9P4MQM7"/>
<name>A0A9P4MQM7_9PEZI</name>
<sequence length="184" mass="20197">MAFIGACAVTFDMRGCLHHLTKALAAVYLIAAAAARICSCGNSVAFQASDLQSISMRIMKRGSKPKLKPGPRYGAKGQDHHRKRWSARAIDIKHFTDPIVSCGCLVLGVWCGVQGVSSCSVQVHLCCHASRPLSSRYRFASYLRHRNHVMSRSLVSRHRFVPWLSRAGGSTSSVQSLRRSSRVA</sequence>
<evidence type="ECO:0000313" key="2">
    <source>
        <dbReference type="Proteomes" id="UP000799439"/>
    </source>
</evidence>
<accession>A0A9P4MQM7</accession>
<evidence type="ECO:0000313" key="1">
    <source>
        <dbReference type="EMBL" id="KAF2155756.1"/>
    </source>
</evidence>
<dbReference type="EMBL" id="ML996082">
    <property type="protein sequence ID" value="KAF2155756.1"/>
    <property type="molecule type" value="Genomic_DNA"/>
</dbReference>
<dbReference type="Proteomes" id="UP000799439">
    <property type="component" value="Unassembled WGS sequence"/>
</dbReference>
<protein>
    <submittedName>
        <fullName evidence="1">Uncharacterized protein</fullName>
    </submittedName>
</protein>
<gene>
    <name evidence="1" type="ORF">K461DRAFT_80603</name>
</gene>